<dbReference type="GO" id="GO:0004672">
    <property type="term" value="F:protein kinase activity"/>
    <property type="evidence" value="ECO:0007669"/>
    <property type="project" value="InterPro"/>
</dbReference>
<evidence type="ECO:0000259" key="5">
    <source>
        <dbReference type="PROSITE" id="PS50011"/>
    </source>
</evidence>
<dbReference type="Proteomes" id="UP000015453">
    <property type="component" value="Unassembled WGS sequence"/>
</dbReference>
<keyword evidence="7" id="KW-1185">Reference proteome</keyword>
<evidence type="ECO:0000256" key="3">
    <source>
        <dbReference type="ARBA" id="ARBA00022786"/>
    </source>
</evidence>
<feature type="non-terminal residue" evidence="6">
    <location>
        <position position="424"/>
    </location>
</feature>
<feature type="domain" description="Protein kinase" evidence="5">
    <location>
        <begin position="185"/>
        <end position="424"/>
    </location>
</feature>
<dbReference type="SUPFAM" id="SSF56112">
    <property type="entry name" value="Protein kinase-like (PK-like)"/>
    <property type="match status" value="1"/>
</dbReference>
<evidence type="ECO:0000313" key="6">
    <source>
        <dbReference type="EMBL" id="EPS68729.1"/>
    </source>
</evidence>
<keyword evidence="3" id="KW-0833">Ubl conjugation pathway</keyword>
<dbReference type="GO" id="GO:0061630">
    <property type="term" value="F:ubiquitin protein ligase activity"/>
    <property type="evidence" value="ECO:0007669"/>
    <property type="project" value="UniProtKB-EC"/>
</dbReference>
<dbReference type="InterPro" id="IPR011009">
    <property type="entry name" value="Kinase-like_dom_sf"/>
</dbReference>
<dbReference type="PANTHER" id="PTHR45647:SF22">
    <property type="entry name" value="U-BOX DOMAIN-CONTAINING PROTEIN 32"/>
    <property type="match status" value="1"/>
</dbReference>
<proteinExistence type="predicted"/>
<keyword evidence="4" id="KW-0175">Coiled coil</keyword>
<gene>
    <name evidence="6" type="ORF">M569_06039</name>
</gene>
<dbReference type="InterPro" id="IPR000719">
    <property type="entry name" value="Prot_kinase_dom"/>
</dbReference>
<organism evidence="6 7">
    <name type="scientific">Genlisea aurea</name>
    <dbReference type="NCBI Taxonomy" id="192259"/>
    <lineage>
        <taxon>Eukaryota</taxon>
        <taxon>Viridiplantae</taxon>
        <taxon>Streptophyta</taxon>
        <taxon>Embryophyta</taxon>
        <taxon>Tracheophyta</taxon>
        <taxon>Spermatophyta</taxon>
        <taxon>Magnoliopsida</taxon>
        <taxon>eudicotyledons</taxon>
        <taxon>Gunneridae</taxon>
        <taxon>Pentapetalae</taxon>
        <taxon>asterids</taxon>
        <taxon>lamiids</taxon>
        <taxon>Lamiales</taxon>
        <taxon>Lentibulariaceae</taxon>
        <taxon>Genlisea</taxon>
    </lineage>
</organism>
<dbReference type="InterPro" id="IPR001245">
    <property type="entry name" value="Ser-Thr/Tyr_kinase_cat_dom"/>
</dbReference>
<evidence type="ECO:0000256" key="1">
    <source>
        <dbReference type="ARBA" id="ARBA00000900"/>
    </source>
</evidence>
<feature type="coiled-coil region" evidence="4">
    <location>
        <begin position="39"/>
        <end position="157"/>
    </location>
</feature>
<feature type="non-terminal residue" evidence="6">
    <location>
        <position position="1"/>
    </location>
</feature>
<comment type="catalytic activity">
    <reaction evidence="1">
        <text>S-ubiquitinyl-[E2 ubiquitin-conjugating enzyme]-L-cysteine + [acceptor protein]-L-lysine = [E2 ubiquitin-conjugating enzyme]-L-cysteine + N(6)-ubiquitinyl-[acceptor protein]-L-lysine.</text>
        <dbReference type="EC" id="2.3.2.27"/>
    </reaction>
</comment>
<dbReference type="GO" id="GO:0005524">
    <property type="term" value="F:ATP binding"/>
    <property type="evidence" value="ECO:0007669"/>
    <property type="project" value="InterPro"/>
</dbReference>
<dbReference type="AlphaFoldDB" id="S8CNH1"/>
<comment type="caution">
    <text evidence="6">The sequence shown here is derived from an EMBL/GenBank/DDBJ whole genome shotgun (WGS) entry which is preliminary data.</text>
</comment>
<reference evidence="6 7" key="1">
    <citation type="journal article" date="2013" name="BMC Genomics">
        <title>The miniature genome of a carnivorous plant Genlisea aurea contains a low number of genes and short non-coding sequences.</title>
        <authorList>
            <person name="Leushkin E.V."/>
            <person name="Sutormin R.A."/>
            <person name="Nabieva E.R."/>
            <person name="Penin A.A."/>
            <person name="Kondrashov A.S."/>
            <person name="Logacheva M.D."/>
        </authorList>
    </citation>
    <scope>NUCLEOTIDE SEQUENCE [LARGE SCALE GENOMIC DNA]</scope>
</reference>
<dbReference type="EC" id="2.3.2.27" evidence="2"/>
<evidence type="ECO:0000256" key="4">
    <source>
        <dbReference type="SAM" id="Coils"/>
    </source>
</evidence>
<dbReference type="PROSITE" id="PS50011">
    <property type="entry name" value="PROTEIN_KINASE_DOM"/>
    <property type="match status" value="1"/>
</dbReference>
<sequence length="424" mass="47214">DSEFEEESEEASKLSWKLGNAVIEAENAKKKACGESLRRLRIEEDAMIVKREVEAAENRLKEELNRRKELEELLLKQNKENEANKTHYAQYLRELVSTKEYNLELETQLTEAQSSEKELVEKIVQAVQLFVSFREKRDKLRAEYDSATREVNRYKALDGVDPQRTPFESLFGISFSEIIEATHNFNASHKIGEGKYGSVYRGILRNVKVAITMLPSSGSQSDSEFMNEVQILSRVRHPNLVTLVGACPESKSLIYEYIAGSSLETYLSTPAKTSSLSWQTRIRIATEICSALVFIHANSGSNVHGNLKPSNVLLDANLVVKVSDFGVHSLASLNGGARQSPYLDPESHDTGQLTPDSDVYSFGVVLLQLLTGRPASGVVRDAKLALKRGNIKVLISSSSGNWPVGITQQVADLGLRCCEDRPHL</sequence>
<accession>S8CNH1</accession>
<dbReference type="OrthoDB" id="4062651at2759"/>
<protein>
    <recommendedName>
        <fullName evidence="2">RING-type E3 ubiquitin transferase</fullName>
        <ecNumber evidence="2">2.3.2.27</ecNumber>
    </recommendedName>
</protein>
<dbReference type="Gene3D" id="1.10.510.10">
    <property type="entry name" value="Transferase(Phosphotransferase) domain 1"/>
    <property type="match status" value="1"/>
</dbReference>
<evidence type="ECO:0000256" key="2">
    <source>
        <dbReference type="ARBA" id="ARBA00012483"/>
    </source>
</evidence>
<dbReference type="EMBL" id="AUSU01002467">
    <property type="protein sequence ID" value="EPS68729.1"/>
    <property type="molecule type" value="Genomic_DNA"/>
</dbReference>
<dbReference type="PANTHER" id="PTHR45647">
    <property type="entry name" value="OS02G0152300 PROTEIN"/>
    <property type="match status" value="1"/>
</dbReference>
<dbReference type="Gene3D" id="3.30.200.20">
    <property type="entry name" value="Phosphorylase Kinase, domain 1"/>
    <property type="match status" value="1"/>
</dbReference>
<dbReference type="Pfam" id="PF07714">
    <property type="entry name" value="PK_Tyr_Ser-Thr"/>
    <property type="match status" value="1"/>
</dbReference>
<evidence type="ECO:0000313" key="7">
    <source>
        <dbReference type="Proteomes" id="UP000015453"/>
    </source>
</evidence>
<dbReference type="InterPro" id="IPR051348">
    <property type="entry name" value="U-box_ubiquitin_ligases"/>
</dbReference>
<name>S8CNH1_9LAMI</name>